<sequence>MSTSSRAAHTRADIGGAIESSARMGNNRSNQVSGGRQLAEDSQPRRTLFEALAR</sequence>
<feature type="compositionally biased region" description="Basic and acidic residues" evidence="1">
    <location>
        <begin position="38"/>
        <end position="54"/>
    </location>
</feature>
<name>A0A0K1PPK6_9BACT</name>
<protein>
    <submittedName>
        <fullName evidence="2">Uncharacterized protein</fullName>
    </submittedName>
</protein>
<dbReference type="KEGG" id="llu:AKJ09_02116"/>
<dbReference type="EMBL" id="CP012333">
    <property type="protein sequence ID" value="AKU95452.1"/>
    <property type="molecule type" value="Genomic_DNA"/>
</dbReference>
<reference evidence="2 3" key="1">
    <citation type="submission" date="2015-08" db="EMBL/GenBank/DDBJ databases">
        <authorList>
            <person name="Babu N.S."/>
            <person name="Beckwith C.J."/>
            <person name="Beseler K.G."/>
            <person name="Brison A."/>
            <person name="Carone J.V."/>
            <person name="Caskin T.P."/>
            <person name="Diamond M."/>
            <person name="Durham M.E."/>
            <person name="Foxe J.M."/>
            <person name="Go M."/>
            <person name="Henderson B.A."/>
            <person name="Jones I.B."/>
            <person name="McGettigan J.A."/>
            <person name="Micheletti S.J."/>
            <person name="Nasrallah M.E."/>
            <person name="Ortiz D."/>
            <person name="Piller C.R."/>
            <person name="Privatt S.R."/>
            <person name="Schneider S.L."/>
            <person name="Sharp S."/>
            <person name="Smith T.C."/>
            <person name="Stanton J.D."/>
            <person name="Ullery H.E."/>
            <person name="Wilson R.J."/>
            <person name="Serrano M.G."/>
            <person name="Buck G."/>
            <person name="Lee V."/>
            <person name="Wang Y."/>
            <person name="Carvalho R."/>
            <person name="Voegtly L."/>
            <person name="Shi R."/>
            <person name="Duckworth R."/>
            <person name="Johnson A."/>
            <person name="Loviza R."/>
            <person name="Walstead R."/>
            <person name="Shah Z."/>
            <person name="Kiflezghi M."/>
            <person name="Wade K."/>
            <person name="Ball S.L."/>
            <person name="Bradley K.W."/>
            <person name="Asai D.J."/>
            <person name="Bowman C.A."/>
            <person name="Russell D.A."/>
            <person name="Pope W.H."/>
            <person name="Jacobs-Sera D."/>
            <person name="Hendrix R.W."/>
            <person name="Hatfull G.F."/>
        </authorList>
    </citation>
    <scope>NUCLEOTIDE SEQUENCE [LARGE SCALE GENOMIC DNA]</scope>
    <source>
        <strain evidence="2 3">DSM 27648</strain>
    </source>
</reference>
<feature type="region of interest" description="Disordered" evidence="1">
    <location>
        <begin position="1"/>
        <end position="54"/>
    </location>
</feature>
<gene>
    <name evidence="2" type="ORF">AKJ09_02116</name>
</gene>
<evidence type="ECO:0000313" key="3">
    <source>
        <dbReference type="Proteomes" id="UP000064967"/>
    </source>
</evidence>
<proteinExistence type="predicted"/>
<organism evidence="2 3">
    <name type="scientific">Labilithrix luteola</name>
    <dbReference type="NCBI Taxonomy" id="1391654"/>
    <lineage>
        <taxon>Bacteria</taxon>
        <taxon>Pseudomonadati</taxon>
        <taxon>Myxococcota</taxon>
        <taxon>Polyangia</taxon>
        <taxon>Polyangiales</taxon>
        <taxon>Labilitrichaceae</taxon>
        <taxon>Labilithrix</taxon>
    </lineage>
</organism>
<dbReference type="AlphaFoldDB" id="A0A0K1PPK6"/>
<accession>A0A0K1PPK6</accession>
<dbReference type="STRING" id="1391654.AKJ09_02116"/>
<evidence type="ECO:0000313" key="2">
    <source>
        <dbReference type="EMBL" id="AKU95452.1"/>
    </source>
</evidence>
<dbReference type="Proteomes" id="UP000064967">
    <property type="component" value="Chromosome"/>
</dbReference>
<evidence type="ECO:0000256" key="1">
    <source>
        <dbReference type="SAM" id="MobiDB-lite"/>
    </source>
</evidence>
<keyword evidence="3" id="KW-1185">Reference proteome</keyword>
<feature type="compositionally biased region" description="Polar residues" evidence="1">
    <location>
        <begin position="23"/>
        <end position="34"/>
    </location>
</feature>